<dbReference type="CTD" id="580"/>
<dbReference type="CDD" id="cd17720">
    <property type="entry name" value="BRCT_Bard1_rpt2"/>
    <property type="match status" value="1"/>
</dbReference>
<keyword evidence="2" id="KW-0040">ANK repeat</keyword>
<dbReference type="GeneID" id="106547641"/>
<proteinExistence type="predicted"/>
<keyword evidence="4" id="KW-1185">Reference proteome</keyword>
<dbReference type="KEGG" id="tsr:106547641"/>
<dbReference type="Gene3D" id="3.40.50.10190">
    <property type="entry name" value="BRCT domain"/>
    <property type="match status" value="2"/>
</dbReference>
<dbReference type="SUPFAM" id="SSF52113">
    <property type="entry name" value="BRCT domain"/>
    <property type="match status" value="2"/>
</dbReference>
<dbReference type="InterPro" id="IPR036420">
    <property type="entry name" value="BRCT_dom_sf"/>
</dbReference>
<dbReference type="Pfam" id="PF00533">
    <property type="entry name" value="BRCT"/>
    <property type="match status" value="1"/>
</dbReference>
<dbReference type="SMART" id="SM00292">
    <property type="entry name" value="BRCT"/>
    <property type="match status" value="2"/>
</dbReference>
<sequence length="258" mass="29255">NIFGHKPVDYAETEEMKSLLMQPGQNDSSSVIQYAEHINLDCCKKGPPVLLGSGLDPDQQLRLNKLATILKVRVHTEFNSSVTHVVIPAYPVRTTMKCMLALLSGCWILTFKWVEASFASGTFEEEEKYEEDGGPRRGRLNTEQLLPKLFDGCYFYFLGTFKEHKKDDLKELVKAGGGQILLRKPKSDNDVTQTINTVAYHAEMTSDQSFCTQYIIYDASSNYRPQKLRQGKVWEVPSTWLIDCVMAFQLLPVKESLS</sequence>
<accession>A0A6I9Y0K1</accession>
<dbReference type="GO" id="GO:0085020">
    <property type="term" value="P:protein K6-linked ubiquitination"/>
    <property type="evidence" value="ECO:0007669"/>
    <property type="project" value="TreeGrafter"/>
</dbReference>
<feature type="non-terminal residue" evidence="5">
    <location>
        <position position="1"/>
    </location>
</feature>
<evidence type="ECO:0000313" key="5">
    <source>
        <dbReference type="RefSeq" id="XP_013920342.1"/>
    </source>
</evidence>
<gene>
    <name evidence="5" type="primary">BARD1</name>
</gene>
<keyword evidence="1" id="KW-0677">Repeat</keyword>
<reference evidence="5" key="1">
    <citation type="submission" date="2025-08" db="UniProtKB">
        <authorList>
            <consortium name="RefSeq"/>
        </authorList>
    </citation>
    <scope>IDENTIFICATION</scope>
    <source>
        <tissue evidence="5">Skeletal muscle</tissue>
    </source>
</reference>
<dbReference type="Pfam" id="PF16589">
    <property type="entry name" value="BRCT_2"/>
    <property type="match status" value="1"/>
</dbReference>
<dbReference type="GO" id="GO:0031436">
    <property type="term" value="C:BRCA1-BARD1 complex"/>
    <property type="evidence" value="ECO:0007669"/>
    <property type="project" value="TreeGrafter"/>
</dbReference>
<dbReference type="CDD" id="cd17734">
    <property type="entry name" value="BRCT_Bard1_rpt1"/>
    <property type="match status" value="1"/>
</dbReference>
<dbReference type="InterPro" id="IPR001357">
    <property type="entry name" value="BRCT_dom"/>
</dbReference>
<feature type="domain" description="BRCT" evidence="3">
    <location>
        <begin position="145"/>
        <end position="258"/>
    </location>
</feature>
<name>A0A6I9Y0K1_9SAUR</name>
<dbReference type="RefSeq" id="XP_013920342.1">
    <property type="nucleotide sequence ID" value="XM_014064867.1"/>
</dbReference>
<protein>
    <submittedName>
        <fullName evidence="5">BRCA1-associated RING domain protein 1</fullName>
    </submittedName>
</protein>
<organism evidence="4 5">
    <name type="scientific">Thamnophis sirtalis</name>
    <dbReference type="NCBI Taxonomy" id="35019"/>
    <lineage>
        <taxon>Eukaryota</taxon>
        <taxon>Metazoa</taxon>
        <taxon>Chordata</taxon>
        <taxon>Craniata</taxon>
        <taxon>Vertebrata</taxon>
        <taxon>Euteleostomi</taxon>
        <taxon>Lepidosauria</taxon>
        <taxon>Squamata</taxon>
        <taxon>Bifurcata</taxon>
        <taxon>Unidentata</taxon>
        <taxon>Episquamata</taxon>
        <taxon>Toxicofera</taxon>
        <taxon>Serpentes</taxon>
        <taxon>Colubroidea</taxon>
        <taxon>Colubridae</taxon>
        <taxon>Natricinae</taxon>
        <taxon>Thamnophis</taxon>
    </lineage>
</organism>
<evidence type="ECO:0000313" key="4">
    <source>
        <dbReference type="Proteomes" id="UP000504617"/>
    </source>
</evidence>
<dbReference type="Proteomes" id="UP000504617">
    <property type="component" value="Unplaced"/>
</dbReference>
<dbReference type="GO" id="GO:0070531">
    <property type="term" value="C:BRCA1-A complex"/>
    <property type="evidence" value="ECO:0007669"/>
    <property type="project" value="TreeGrafter"/>
</dbReference>
<evidence type="ECO:0000256" key="1">
    <source>
        <dbReference type="ARBA" id="ARBA00022737"/>
    </source>
</evidence>
<dbReference type="PANTHER" id="PTHR24171:SF8">
    <property type="entry name" value="BRCA1-ASSOCIATED RING DOMAIN PROTEIN 1"/>
    <property type="match status" value="1"/>
</dbReference>
<dbReference type="FunFam" id="3.40.50.10190:FF:000019">
    <property type="entry name" value="BRCA1 associated RING domain 1"/>
    <property type="match status" value="1"/>
</dbReference>
<dbReference type="GO" id="GO:0004842">
    <property type="term" value="F:ubiquitin-protein transferase activity"/>
    <property type="evidence" value="ECO:0007669"/>
    <property type="project" value="TreeGrafter"/>
</dbReference>
<dbReference type="PANTHER" id="PTHR24171">
    <property type="entry name" value="ANKYRIN REPEAT DOMAIN-CONTAINING PROTEIN 39-RELATED"/>
    <property type="match status" value="1"/>
</dbReference>
<dbReference type="PROSITE" id="PS50172">
    <property type="entry name" value="BRCT"/>
    <property type="match status" value="1"/>
</dbReference>
<dbReference type="OrthoDB" id="2384350at2759"/>
<evidence type="ECO:0000256" key="2">
    <source>
        <dbReference type="ARBA" id="ARBA00023043"/>
    </source>
</evidence>
<dbReference type="AlphaFoldDB" id="A0A6I9Y0K1"/>
<evidence type="ECO:0000259" key="3">
    <source>
        <dbReference type="PROSITE" id="PS50172"/>
    </source>
</evidence>